<name>C9ZE44_STRSW</name>
<accession>C9ZE44</accession>
<proteinExistence type="predicted"/>
<sequence>MSDQVRHVPGQIELLPDDPPRYGGPAAVPATPITTSGRTEFTVRCESGCGEYHRHTGPGVRTTPCGATYTVPALTGPQESPP</sequence>
<organism evidence="2 3">
    <name type="scientific">Streptomyces scabiei (strain 87.22)</name>
    <dbReference type="NCBI Taxonomy" id="680198"/>
    <lineage>
        <taxon>Bacteria</taxon>
        <taxon>Bacillati</taxon>
        <taxon>Actinomycetota</taxon>
        <taxon>Actinomycetes</taxon>
        <taxon>Kitasatosporales</taxon>
        <taxon>Streptomycetaceae</taxon>
        <taxon>Streptomyces</taxon>
    </lineage>
</organism>
<dbReference type="EMBL" id="FN554889">
    <property type="protein sequence ID" value="CBG73476.1"/>
    <property type="molecule type" value="Genomic_DNA"/>
</dbReference>
<dbReference type="GeneID" id="24306828"/>
<dbReference type="KEGG" id="scb:SCAB_64731"/>
<dbReference type="HOGENOM" id="CLU_194653_0_0_11"/>
<dbReference type="RefSeq" id="WP_013004033.1">
    <property type="nucleotide sequence ID" value="NC_013929.1"/>
</dbReference>
<dbReference type="AlphaFoldDB" id="C9ZE44"/>
<protein>
    <submittedName>
        <fullName evidence="2">Uncharacterized protein</fullName>
    </submittedName>
</protein>
<dbReference type="Proteomes" id="UP000001444">
    <property type="component" value="Chromosome"/>
</dbReference>
<evidence type="ECO:0000313" key="3">
    <source>
        <dbReference type="Proteomes" id="UP000001444"/>
    </source>
</evidence>
<dbReference type="STRING" id="680198.SCAB_64731"/>
<reference evidence="2 3" key="1">
    <citation type="journal article" date="2010" name="Mol. Plant Microbe Interact.">
        <title>Streptomyces scabies 87-22 contains a coronafacic acid-like biosynthetic cluster that contributes to plant-microbe interactions.</title>
        <authorList>
            <person name="Bignell D.R."/>
            <person name="Seipke R.F."/>
            <person name="Huguet-Tapia J.C."/>
            <person name="Chambers A.H."/>
            <person name="Parry R.J."/>
            <person name="Loria R."/>
        </authorList>
    </citation>
    <scope>NUCLEOTIDE SEQUENCE [LARGE SCALE GENOMIC DNA]</scope>
    <source>
        <strain evidence="2 3">87.22</strain>
    </source>
</reference>
<feature type="region of interest" description="Disordered" evidence="1">
    <location>
        <begin position="1"/>
        <end position="23"/>
    </location>
</feature>
<gene>
    <name evidence="2" type="ordered locus">SCAB_64731</name>
</gene>
<keyword evidence="3" id="KW-1185">Reference proteome</keyword>
<evidence type="ECO:0000313" key="2">
    <source>
        <dbReference type="EMBL" id="CBG73476.1"/>
    </source>
</evidence>
<evidence type="ECO:0000256" key="1">
    <source>
        <dbReference type="SAM" id="MobiDB-lite"/>
    </source>
</evidence>